<evidence type="ECO:0000313" key="2">
    <source>
        <dbReference type="Proteomes" id="UP000095285"/>
    </source>
</evidence>
<feature type="region of interest" description="Disordered" evidence="1">
    <location>
        <begin position="1"/>
        <end position="70"/>
    </location>
</feature>
<reference evidence="3" key="2">
    <citation type="submission" date="2016-11" db="UniProtKB">
        <authorList>
            <consortium name="WormBaseParasite"/>
        </authorList>
    </citation>
    <scope>IDENTIFICATION</scope>
</reference>
<protein>
    <submittedName>
        <fullName evidence="3">Uncharacterized protein</fullName>
    </submittedName>
</protein>
<proteinExistence type="predicted"/>
<dbReference type="AlphaFoldDB" id="A0A1I7VXP4"/>
<dbReference type="Proteomes" id="UP000095285">
    <property type="component" value="Unassembled WGS sequence"/>
</dbReference>
<evidence type="ECO:0000313" key="3">
    <source>
        <dbReference type="WBParaSite" id="EN70_7419"/>
    </source>
</evidence>
<dbReference type="WBParaSite" id="EN70_7419">
    <property type="protein sequence ID" value="EN70_7419"/>
    <property type="gene ID" value="EN70_7419"/>
</dbReference>
<organism evidence="2 3">
    <name type="scientific">Loa loa</name>
    <name type="common">Eye worm</name>
    <name type="synonym">Filaria loa</name>
    <dbReference type="NCBI Taxonomy" id="7209"/>
    <lineage>
        <taxon>Eukaryota</taxon>
        <taxon>Metazoa</taxon>
        <taxon>Ecdysozoa</taxon>
        <taxon>Nematoda</taxon>
        <taxon>Chromadorea</taxon>
        <taxon>Rhabditida</taxon>
        <taxon>Spirurina</taxon>
        <taxon>Spiruromorpha</taxon>
        <taxon>Filarioidea</taxon>
        <taxon>Onchocercidae</taxon>
        <taxon>Loa</taxon>
    </lineage>
</organism>
<keyword evidence="2" id="KW-1185">Reference proteome</keyword>
<sequence length="70" mass="7858">MYLDQSSRRVVTKQSLIPTSAVPQSDSSLSSRRRSRRQHSQALNHDNGSTAERRQYDSSTARTITPLGIL</sequence>
<feature type="compositionally biased region" description="Polar residues" evidence="1">
    <location>
        <begin position="1"/>
        <end position="23"/>
    </location>
</feature>
<evidence type="ECO:0000256" key="1">
    <source>
        <dbReference type="SAM" id="MobiDB-lite"/>
    </source>
</evidence>
<accession>A0A1I7VXP4</accession>
<reference evidence="2" key="1">
    <citation type="submission" date="2012-04" db="EMBL/GenBank/DDBJ databases">
        <title>The Genome Sequence of Loa loa.</title>
        <authorList>
            <consortium name="The Broad Institute Genome Sequencing Platform"/>
            <consortium name="Broad Institute Genome Sequencing Center for Infectious Disease"/>
            <person name="Nutman T.B."/>
            <person name="Fink D.L."/>
            <person name="Russ C."/>
            <person name="Young S."/>
            <person name="Zeng Q."/>
            <person name="Gargeya S."/>
            <person name="Alvarado L."/>
            <person name="Berlin A."/>
            <person name="Chapman S.B."/>
            <person name="Chen Z."/>
            <person name="Freedman E."/>
            <person name="Gellesch M."/>
            <person name="Goldberg J."/>
            <person name="Griggs A."/>
            <person name="Gujja S."/>
            <person name="Heilman E.R."/>
            <person name="Heiman D."/>
            <person name="Howarth C."/>
            <person name="Mehta T."/>
            <person name="Neiman D."/>
            <person name="Pearson M."/>
            <person name="Roberts A."/>
            <person name="Saif S."/>
            <person name="Shea T."/>
            <person name="Shenoy N."/>
            <person name="Sisk P."/>
            <person name="Stolte C."/>
            <person name="Sykes S."/>
            <person name="White J."/>
            <person name="Yandava C."/>
            <person name="Haas B."/>
            <person name="Henn M.R."/>
            <person name="Nusbaum C."/>
            <person name="Birren B."/>
        </authorList>
    </citation>
    <scope>NUCLEOTIDE SEQUENCE [LARGE SCALE GENOMIC DNA]</scope>
</reference>
<name>A0A1I7VXP4_LOALO</name>